<proteinExistence type="predicted"/>
<sequence>MDAMGLHNARHIRSANLAASALVFYDHAITFGQEVELMWNAPWTRGKFLFLLFRYYGIFSSIFNDYGRFWISWQGWTGVLVSAALAQVILILRIRALFSNDRKVTLLLAGTLVCTLVSSAVIIANALHGTEVGLVHIAPHTYCTVNVLSSYAPLFFIPISILETLLGGLAIYKWFKDVGLKVECRQFAPALLIILVRDSTVYFVVMSALYVLNVTVWITKPELFELPVGFLLALSCVMGSRLILNLRARHAKSKRLCNIDLGSGFEYDMRDEFRTRAPSDIV</sequence>
<accession>A0ACB8RLX8</accession>
<comment type="caution">
    <text evidence="1">The sequence shown here is derived from an EMBL/GenBank/DDBJ whole genome shotgun (WGS) entry which is preliminary data.</text>
</comment>
<keyword evidence="2" id="KW-1185">Reference proteome</keyword>
<dbReference type="Proteomes" id="UP000814033">
    <property type="component" value="Unassembled WGS sequence"/>
</dbReference>
<evidence type="ECO:0000313" key="1">
    <source>
        <dbReference type="EMBL" id="KAI0044797.1"/>
    </source>
</evidence>
<name>A0ACB8RLX8_9AGAM</name>
<gene>
    <name evidence="1" type="ORF">FA95DRAFT_1608263</name>
</gene>
<protein>
    <submittedName>
        <fullName evidence="1">Uncharacterized protein</fullName>
    </submittedName>
</protein>
<evidence type="ECO:0000313" key="2">
    <source>
        <dbReference type="Proteomes" id="UP000814033"/>
    </source>
</evidence>
<reference evidence="1" key="1">
    <citation type="submission" date="2021-02" db="EMBL/GenBank/DDBJ databases">
        <authorList>
            <consortium name="DOE Joint Genome Institute"/>
            <person name="Ahrendt S."/>
            <person name="Looney B.P."/>
            <person name="Miyauchi S."/>
            <person name="Morin E."/>
            <person name="Drula E."/>
            <person name="Courty P.E."/>
            <person name="Chicoki N."/>
            <person name="Fauchery L."/>
            <person name="Kohler A."/>
            <person name="Kuo A."/>
            <person name="Labutti K."/>
            <person name="Pangilinan J."/>
            <person name="Lipzen A."/>
            <person name="Riley R."/>
            <person name="Andreopoulos W."/>
            <person name="He G."/>
            <person name="Johnson J."/>
            <person name="Barry K.W."/>
            <person name="Grigoriev I.V."/>
            <person name="Nagy L."/>
            <person name="Hibbett D."/>
            <person name="Henrissat B."/>
            <person name="Matheny P.B."/>
            <person name="Labbe J."/>
            <person name="Martin F."/>
        </authorList>
    </citation>
    <scope>NUCLEOTIDE SEQUENCE</scope>
    <source>
        <strain evidence="1">FP105234-sp</strain>
    </source>
</reference>
<reference evidence="1" key="2">
    <citation type="journal article" date="2022" name="New Phytol.">
        <title>Evolutionary transition to the ectomycorrhizal habit in the genomes of a hyperdiverse lineage of mushroom-forming fungi.</title>
        <authorList>
            <person name="Looney B."/>
            <person name="Miyauchi S."/>
            <person name="Morin E."/>
            <person name="Drula E."/>
            <person name="Courty P.E."/>
            <person name="Kohler A."/>
            <person name="Kuo A."/>
            <person name="LaButti K."/>
            <person name="Pangilinan J."/>
            <person name="Lipzen A."/>
            <person name="Riley R."/>
            <person name="Andreopoulos W."/>
            <person name="He G."/>
            <person name="Johnson J."/>
            <person name="Nolan M."/>
            <person name="Tritt A."/>
            <person name="Barry K.W."/>
            <person name="Grigoriev I.V."/>
            <person name="Nagy L.G."/>
            <person name="Hibbett D."/>
            <person name="Henrissat B."/>
            <person name="Matheny P.B."/>
            <person name="Labbe J."/>
            <person name="Martin F.M."/>
        </authorList>
    </citation>
    <scope>NUCLEOTIDE SEQUENCE</scope>
    <source>
        <strain evidence="1">FP105234-sp</strain>
    </source>
</reference>
<organism evidence="1 2">
    <name type="scientific">Auriscalpium vulgare</name>
    <dbReference type="NCBI Taxonomy" id="40419"/>
    <lineage>
        <taxon>Eukaryota</taxon>
        <taxon>Fungi</taxon>
        <taxon>Dikarya</taxon>
        <taxon>Basidiomycota</taxon>
        <taxon>Agaricomycotina</taxon>
        <taxon>Agaricomycetes</taxon>
        <taxon>Russulales</taxon>
        <taxon>Auriscalpiaceae</taxon>
        <taxon>Auriscalpium</taxon>
    </lineage>
</organism>
<dbReference type="EMBL" id="MU275971">
    <property type="protein sequence ID" value="KAI0044797.1"/>
    <property type="molecule type" value="Genomic_DNA"/>
</dbReference>